<proteinExistence type="predicted"/>
<name>A0AAU9M817_9ASTR</name>
<gene>
    <name evidence="1" type="ORF">LVIROSA_LOCUS9669</name>
</gene>
<dbReference type="AlphaFoldDB" id="A0AAU9M817"/>
<sequence length="254" mass="29838">MFAVHLRNTHFKGRDQITFLIVANPMDKEKATIKKFESATDGGKTIAGDFETVRTIRLECYHVQHMTKDDSEYKRIMMMDQEGMTVTGLIFSDHLDHYATIFIQYHKYNISSTTVIRNDPSRLHAYAESENLQNVRGIVLQCLPSQEHGADLVTRRDIIIINEEKILLHVTLWKEFDEHKGRMLEAIRQPPLIFGLRLKVTTFNCTWTTEPELMSYYVWKTIKILNCYSHILLMMLYFPLGRDCFSKHFQDRLD</sequence>
<dbReference type="Gene3D" id="2.40.50.140">
    <property type="entry name" value="Nucleic acid-binding proteins"/>
    <property type="match status" value="1"/>
</dbReference>
<reference evidence="1 2" key="1">
    <citation type="submission" date="2022-01" db="EMBL/GenBank/DDBJ databases">
        <authorList>
            <person name="Xiong W."/>
            <person name="Schranz E."/>
        </authorList>
    </citation>
    <scope>NUCLEOTIDE SEQUENCE [LARGE SCALE GENOMIC DNA]</scope>
</reference>
<protein>
    <submittedName>
        <fullName evidence="1">Uncharacterized protein</fullName>
    </submittedName>
</protein>
<evidence type="ECO:0000313" key="1">
    <source>
        <dbReference type="EMBL" id="CAH1422330.1"/>
    </source>
</evidence>
<organism evidence="1 2">
    <name type="scientific">Lactuca virosa</name>
    <dbReference type="NCBI Taxonomy" id="75947"/>
    <lineage>
        <taxon>Eukaryota</taxon>
        <taxon>Viridiplantae</taxon>
        <taxon>Streptophyta</taxon>
        <taxon>Embryophyta</taxon>
        <taxon>Tracheophyta</taxon>
        <taxon>Spermatophyta</taxon>
        <taxon>Magnoliopsida</taxon>
        <taxon>eudicotyledons</taxon>
        <taxon>Gunneridae</taxon>
        <taxon>Pentapetalae</taxon>
        <taxon>asterids</taxon>
        <taxon>campanulids</taxon>
        <taxon>Asterales</taxon>
        <taxon>Asteraceae</taxon>
        <taxon>Cichorioideae</taxon>
        <taxon>Cichorieae</taxon>
        <taxon>Lactucinae</taxon>
        <taxon>Lactuca</taxon>
    </lineage>
</organism>
<dbReference type="InterPro" id="IPR012340">
    <property type="entry name" value="NA-bd_OB-fold"/>
</dbReference>
<comment type="caution">
    <text evidence="1">The sequence shown here is derived from an EMBL/GenBank/DDBJ whole genome shotgun (WGS) entry which is preliminary data.</text>
</comment>
<keyword evidence="2" id="KW-1185">Reference proteome</keyword>
<dbReference type="EMBL" id="CAKMRJ010001112">
    <property type="protein sequence ID" value="CAH1422330.1"/>
    <property type="molecule type" value="Genomic_DNA"/>
</dbReference>
<evidence type="ECO:0000313" key="2">
    <source>
        <dbReference type="Proteomes" id="UP001157418"/>
    </source>
</evidence>
<accession>A0AAU9M817</accession>
<dbReference type="Proteomes" id="UP001157418">
    <property type="component" value="Unassembled WGS sequence"/>
</dbReference>